<dbReference type="Gene3D" id="1.50.10.10">
    <property type="match status" value="1"/>
</dbReference>
<name>A0A316UPY7_9BASI</name>
<feature type="chain" id="PRO_5016444400" description="Six-hairpin glycosidase" evidence="3">
    <location>
        <begin position="24"/>
        <end position="438"/>
    </location>
</feature>
<dbReference type="RefSeq" id="XP_025360983.1">
    <property type="nucleotide sequence ID" value="XM_025506655.1"/>
</dbReference>
<evidence type="ECO:0000313" key="4">
    <source>
        <dbReference type="EMBL" id="PWN26371.1"/>
    </source>
</evidence>
<proteinExistence type="predicted"/>
<dbReference type="Proteomes" id="UP000245884">
    <property type="component" value="Unassembled WGS sequence"/>
</dbReference>
<keyword evidence="3" id="KW-0732">Signal</keyword>
<sequence>MLCKRFVAILALAASTLVASSSATSVDGGGRAVAARHAAIHTPLPRMIHRRAAKKSASSSSSKKLASSSTTNANPGYDADKVLSVAKKLTTHSWEYGILAEALLEYYNASLSVFGSNPFPNGKVPKPNVATVQALSYVKPNISISGNTLSNGDGAAGDPASLVVPATLIGGTNAAYTQAVDRQIAHLFTVPLYSNGAISQREAVAELWADAVYMFPPAFAYNAVRTNNESMMHTAIIQCSRYRQILQPTTTAAWSGLWQHIVGPQSQTLGIWATGNGWAAMGMVRVLATVKKWETSKGWTSQQALLTKWIYQILSGAVGSGVASNGLIKNYMVGGPNGASQSPAAGDFGDVTGSAMLASAAYRMMVLDPSGASKYLSWANGLRKAVAARVNGTGYAVPNVDPLNWFNTSPYYQGSPEGQSATGILAASWRDCVQAGRC</sequence>
<dbReference type="PANTHER" id="PTHR41814:SF1">
    <property type="entry name" value="CELLULASE"/>
    <property type="match status" value="1"/>
</dbReference>
<keyword evidence="1" id="KW-0378">Hydrolase</keyword>
<keyword evidence="5" id="KW-1185">Reference proteome</keyword>
<dbReference type="GO" id="GO:0016787">
    <property type="term" value="F:hydrolase activity"/>
    <property type="evidence" value="ECO:0007669"/>
    <property type="project" value="UniProtKB-KW"/>
</dbReference>
<evidence type="ECO:0000256" key="1">
    <source>
        <dbReference type="ARBA" id="ARBA00022801"/>
    </source>
</evidence>
<dbReference type="InterPro" id="IPR008928">
    <property type="entry name" value="6-hairpin_glycosidase_sf"/>
</dbReference>
<evidence type="ECO:0000256" key="3">
    <source>
        <dbReference type="SAM" id="SignalP"/>
    </source>
</evidence>
<feature type="signal peptide" evidence="3">
    <location>
        <begin position="1"/>
        <end position="23"/>
    </location>
</feature>
<dbReference type="PANTHER" id="PTHR41814">
    <property type="entry name" value="EXPRESSED PROTEIN"/>
    <property type="match status" value="1"/>
</dbReference>
<dbReference type="GO" id="GO:0005975">
    <property type="term" value="P:carbohydrate metabolic process"/>
    <property type="evidence" value="ECO:0007669"/>
    <property type="project" value="InterPro"/>
</dbReference>
<dbReference type="SUPFAM" id="SSF48208">
    <property type="entry name" value="Six-hairpin glycosidases"/>
    <property type="match status" value="1"/>
</dbReference>
<feature type="region of interest" description="Disordered" evidence="2">
    <location>
        <begin position="51"/>
        <end position="72"/>
    </location>
</feature>
<dbReference type="EMBL" id="KZ819672">
    <property type="protein sequence ID" value="PWN26371.1"/>
    <property type="molecule type" value="Genomic_DNA"/>
</dbReference>
<dbReference type="InterPro" id="IPR012341">
    <property type="entry name" value="6hp_glycosidase-like_sf"/>
</dbReference>
<dbReference type="GeneID" id="37028478"/>
<organism evidence="4 5">
    <name type="scientific">Jaminaea rosea</name>
    <dbReference type="NCBI Taxonomy" id="1569628"/>
    <lineage>
        <taxon>Eukaryota</taxon>
        <taxon>Fungi</taxon>
        <taxon>Dikarya</taxon>
        <taxon>Basidiomycota</taxon>
        <taxon>Ustilaginomycotina</taxon>
        <taxon>Exobasidiomycetes</taxon>
        <taxon>Microstromatales</taxon>
        <taxon>Microstromatales incertae sedis</taxon>
        <taxon>Jaminaea</taxon>
    </lineage>
</organism>
<accession>A0A316UPY7</accession>
<dbReference type="AlphaFoldDB" id="A0A316UPY7"/>
<gene>
    <name evidence="4" type="ORF">BDZ90DRAFT_233501</name>
</gene>
<reference evidence="4 5" key="1">
    <citation type="journal article" date="2018" name="Mol. Biol. Evol.">
        <title>Broad Genomic Sampling Reveals a Smut Pathogenic Ancestry of the Fungal Clade Ustilaginomycotina.</title>
        <authorList>
            <person name="Kijpornyongpan T."/>
            <person name="Mondo S.J."/>
            <person name="Barry K."/>
            <person name="Sandor L."/>
            <person name="Lee J."/>
            <person name="Lipzen A."/>
            <person name="Pangilinan J."/>
            <person name="LaButti K."/>
            <person name="Hainaut M."/>
            <person name="Henrissat B."/>
            <person name="Grigoriev I.V."/>
            <person name="Spatafora J.W."/>
            <person name="Aime M.C."/>
        </authorList>
    </citation>
    <scope>NUCLEOTIDE SEQUENCE [LARGE SCALE GENOMIC DNA]</scope>
    <source>
        <strain evidence="4 5">MCA 5214</strain>
    </source>
</reference>
<dbReference type="InterPro" id="IPR010905">
    <property type="entry name" value="Glyco_hydro_88"/>
</dbReference>
<evidence type="ECO:0000313" key="5">
    <source>
        <dbReference type="Proteomes" id="UP000245884"/>
    </source>
</evidence>
<protein>
    <recommendedName>
        <fullName evidence="6">Six-hairpin glycosidase</fullName>
    </recommendedName>
</protein>
<dbReference type="Pfam" id="PF07470">
    <property type="entry name" value="Glyco_hydro_88"/>
    <property type="match status" value="1"/>
</dbReference>
<feature type="compositionally biased region" description="Low complexity" evidence="2">
    <location>
        <begin position="55"/>
        <end position="69"/>
    </location>
</feature>
<dbReference type="STRING" id="1569628.A0A316UPY7"/>
<evidence type="ECO:0000256" key="2">
    <source>
        <dbReference type="SAM" id="MobiDB-lite"/>
    </source>
</evidence>
<dbReference type="OrthoDB" id="4138492at2759"/>
<evidence type="ECO:0008006" key="6">
    <source>
        <dbReference type="Google" id="ProtNLM"/>
    </source>
</evidence>